<keyword evidence="1" id="KW-1133">Transmembrane helix</keyword>
<evidence type="ECO:0000256" key="1">
    <source>
        <dbReference type="SAM" id="Phobius"/>
    </source>
</evidence>
<dbReference type="EMBL" id="JXSQ01000001">
    <property type="protein sequence ID" value="KIP53666.1"/>
    <property type="molecule type" value="Genomic_DNA"/>
</dbReference>
<dbReference type="Proteomes" id="UP000032120">
    <property type="component" value="Unassembled WGS sequence"/>
</dbReference>
<dbReference type="OrthoDB" id="4990840at2"/>
<evidence type="ECO:0000313" key="3">
    <source>
        <dbReference type="Proteomes" id="UP000032120"/>
    </source>
</evidence>
<feature type="transmembrane region" description="Helical" evidence="1">
    <location>
        <begin position="53"/>
        <end position="74"/>
    </location>
</feature>
<protein>
    <submittedName>
        <fullName evidence="2">Uncharacterized protein</fullName>
    </submittedName>
</protein>
<gene>
    <name evidence="2" type="ORF">SD72_00050</name>
</gene>
<dbReference type="AlphaFoldDB" id="A0A0D0I1Q5"/>
<accession>A0A0D0I1Q5</accession>
<keyword evidence="1" id="KW-0812">Transmembrane</keyword>
<name>A0A0D0I1Q5_9MICO</name>
<evidence type="ECO:0000313" key="2">
    <source>
        <dbReference type="EMBL" id="KIP53666.1"/>
    </source>
</evidence>
<feature type="transmembrane region" description="Helical" evidence="1">
    <location>
        <begin position="20"/>
        <end position="41"/>
    </location>
</feature>
<sequence length="79" mass="8171">MAKQGEVLFEESSQGAVSAVTAIVFILSFALAMGGIVLATYGFNPELSASTELFVFAGGLALSTIGFILPFTILPKIGK</sequence>
<organism evidence="2 3">
    <name type="scientific">Leucobacter komagatae</name>
    <dbReference type="NCBI Taxonomy" id="55969"/>
    <lineage>
        <taxon>Bacteria</taxon>
        <taxon>Bacillati</taxon>
        <taxon>Actinomycetota</taxon>
        <taxon>Actinomycetes</taxon>
        <taxon>Micrococcales</taxon>
        <taxon>Microbacteriaceae</taxon>
        <taxon>Leucobacter</taxon>
    </lineage>
</organism>
<keyword evidence="3" id="KW-1185">Reference proteome</keyword>
<dbReference type="RefSeq" id="WP_042542402.1">
    <property type="nucleotide sequence ID" value="NZ_JXSQ01000001.1"/>
</dbReference>
<reference evidence="2 3" key="1">
    <citation type="submission" date="2015-01" db="EMBL/GenBank/DDBJ databases">
        <title>Draft genome sequence of Leucobacter komagatae strain VKM ST2845.</title>
        <authorList>
            <person name="Karlyshev A.V."/>
            <person name="Kudryashova E.B."/>
        </authorList>
    </citation>
    <scope>NUCLEOTIDE SEQUENCE [LARGE SCALE GENOMIC DNA]</scope>
    <source>
        <strain evidence="2 3">VKM ST2845</strain>
    </source>
</reference>
<proteinExistence type="predicted"/>
<keyword evidence="1" id="KW-0472">Membrane</keyword>
<comment type="caution">
    <text evidence="2">The sequence shown here is derived from an EMBL/GenBank/DDBJ whole genome shotgun (WGS) entry which is preliminary data.</text>
</comment>